<accession>A0A1I9G2A1</accession>
<gene>
    <name evidence="1" type="primary">Bm13457</name>
    <name evidence="1" type="ORF">BM_Bm13457</name>
</gene>
<name>A0A1I9G2A1_BRUMA</name>
<sequence>MQKMKLFSCRYYSFGKNFNLSKKKNPHNQIFNPCN</sequence>
<protein>
    <submittedName>
        <fullName evidence="1">Bm13457</fullName>
    </submittedName>
</protein>
<reference evidence="1" key="2">
    <citation type="submission" date="2012-12" db="EMBL/GenBank/DDBJ databases">
        <authorList>
            <consortium name="WormBase Consortium"/>
            <person name="Ghedin E."/>
            <person name="Paulini M."/>
        </authorList>
    </citation>
    <scope>NUCLEOTIDE SEQUENCE</scope>
    <source>
        <strain evidence="1">FR3</strain>
    </source>
</reference>
<dbReference type="AlphaFoldDB" id="A0A1I9G2A1"/>
<dbReference type="EMBL" id="LN856952">
    <property type="protein sequence ID" value="CDP95759.1"/>
    <property type="molecule type" value="Genomic_DNA"/>
</dbReference>
<evidence type="ECO:0000313" key="1">
    <source>
        <dbReference type="EMBL" id="CDP95759.1"/>
    </source>
</evidence>
<reference evidence="1" key="1">
    <citation type="journal article" date="2007" name="Science">
        <title>Draft genome of the filarial nematode parasite Brugia malayi.</title>
        <authorList>
            <person name="Ghedin E."/>
            <person name="Wang S."/>
            <person name="Spiro D."/>
            <person name="Caler E."/>
            <person name="Zhao Q."/>
            <person name="Crabtree J."/>
            <person name="Allen J.E."/>
            <person name="Delcher A.L."/>
            <person name="Guiliano D.B."/>
            <person name="Miranda-Saavedra D."/>
            <person name="Angiuoli S.V."/>
            <person name="Creasy T."/>
            <person name="Amedeo P."/>
            <person name="Haas B."/>
            <person name="El-Sayed N.M."/>
            <person name="Wortman J.R."/>
            <person name="Feldblyum T."/>
            <person name="Tallon L."/>
            <person name="Schatz M."/>
            <person name="Shumway M."/>
            <person name="Koo H."/>
            <person name="Salzberg S.L."/>
            <person name="Schobel S."/>
            <person name="Pertea M."/>
            <person name="Pop M."/>
            <person name="White O."/>
            <person name="Barton G.J."/>
            <person name="Carlow C.K."/>
            <person name="Crawford M.J."/>
            <person name="Daub J."/>
            <person name="Dimmic M.W."/>
            <person name="Estes C.F."/>
            <person name="Foster J.M."/>
            <person name="Ganatra M."/>
            <person name="Gregory W.F."/>
            <person name="Johnson N.M."/>
            <person name="Jin J."/>
            <person name="Komuniecki R."/>
            <person name="Korf I."/>
            <person name="Kumar S."/>
            <person name="Laney S."/>
            <person name="Li B.W."/>
            <person name="Li W."/>
            <person name="Lindblom T.H."/>
            <person name="Lustigman S."/>
            <person name="Ma D."/>
            <person name="Maina C.V."/>
            <person name="Martin D.M."/>
            <person name="McCarter J.P."/>
            <person name="McReynolds L."/>
            <person name="Mitreva M."/>
            <person name="Nutman T.B."/>
            <person name="Parkinson J."/>
            <person name="Peregrin-Alvarez J.M."/>
            <person name="Poole C."/>
            <person name="Ren Q."/>
            <person name="Saunders L."/>
            <person name="Sluder A.E."/>
            <person name="Smith K."/>
            <person name="Stanke M."/>
            <person name="Unnasch T.R."/>
            <person name="Ware J."/>
            <person name="Wei A.D."/>
            <person name="Weil G."/>
            <person name="Williams D.J."/>
            <person name="Zhang Y."/>
            <person name="Williams S.A."/>
            <person name="Fraser-Liggett C."/>
            <person name="Slatko B."/>
            <person name="Blaxter M.L."/>
            <person name="Scott A.L."/>
        </authorList>
    </citation>
    <scope>NUCLEOTIDE SEQUENCE</scope>
    <source>
        <strain evidence="1">FR3</strain>
    </source>
</reference>
<proteinExistence type="predicted"/>
<organism evidence="1">
    <name type="scientific">Brugia malayi</name>
    <name type="common">Filarial nematode worm</name>
    <dbReference type="NCBI Taxonomy" id="6279"/>
    <lineage>
        <taxon>Eukaryota</taxon>
        <taxon>Metazoa</taxon>
        <taxon>Ecdysozoa</taxon>
        <taxon>Nematoda</taxon>
        <taxon>Chromadorea</taxon>
        <taxon>Rhabditida</taxon>
        <taxon>Spirurina</taxon>
        <taxon>Spiruromorpha</taxon>
        <taxon>Filarioidea</taxon>
        <taxon>Onchocercidae</taxon>
        <taxon>Brugia</taxon>
    </lineage>
</organism>